<dbReference type="Pfam" id="PF19666">
    <property type="entry name" value="DUF6169"/>
    <property type="match status" value="1"/>
</dbReference>
<dbReference type="OrthoDB" id="767793at2"/>
<name>A0A318UKA5_9SPHI</name>
<dbReference type="InterPro" id="IPR046167">
    <property type="entry name" value="DUF6169"/>
</dbReference>
<proteinExistence type="predicted"/>
<sequence>MSNLYDLVEDNSGFQFINNAGDEYNVYFVEYYLIDPNHLPDGVKPIYTIGFNCVRQNPNAKQRFDNKTKNTILNIFRSFFENHPEDAFIFICDNSDERERQRRITFGKWFREDNEDDKFERHHSHIVHYGSNWYSSLIISKDCPNKVELIDAYRFTIRQMLEAL</sequence>
<comment type="caution">
    <text evidence="1">The sequence shown here is derived from an EMBL/GenBank/DDBJ whole genome shotgun (WGS) entry which is preliminary data.</text>
</comment>
<reference evidence="1 2" key="1">
    <citation type="submission" date="2018-06" db="EMBL/GenBank/DDBJ databases">
        <title>Genomic Encyclopedia of Archaeal and Bacterial Type Strains, Phase II (KMG-II): from individual species to whole genera.</title>
        <authorList>
            <person name="Goeker M."/>
        </authorList>
    </citation>
    <scope>NUCLEOTIDE SEQUENCE [LARGE SCALE GENOMIC DNA]</scope>
    <source>
        <strain evidence="1 2">DSM 27372</strain>
    </source>
</reference>
<organism evidence="1 2">
    <name type="scientific">Pedobacter nutrimenti</name>
    <dbReference type="NCBI Taxonomy" id="1241337"/>
    <lineage>
        <taxon>Bacteria</taxon>
        <taxon>Pseudomonadati</taxon>
        <taxon>Bacteroidota</taxon>
        <taxon>Sphingobacteriia</taxon>
        <taxon>Sphingobacteriales</taxon>
        <taxon>Sphingobacteriaceae</taxon>
        <taxon>Pedobacter</taxon>
    </lineage>
</organism>
<accession>A0A318UKA5</accession>
<evidence type="ECO:0000313" key="1">
    <source>
        <dbReference type="EMBL" id="PYF68468.1"/>
    </source>
</evidence>
<dbReference type="EMBL" id="QKLU01000012">
    <property type="protein sequence ID" value="PYF68468.1"/>
    <property type="molecule type" value="Genomic_DNA"/>
</dbReference>
<dbReference type="RefSeq" id="WP_110834725.1">
    <property type="nucleotide sequence ID" value="NZ_QKLU01000012.1"/>
</dbReference>
<dbReference type="Proteomes" id="UP000248198">
    <property type="component" value="Unassembled WGS sequence"/>
</dbReference>
<evidence type="ECO:0000313" key="2">
    <source>
        <dbReference type="Proteomes" id="UP000248198"/>
    </source>
</evidence>
<keyword evidence="2" id="KW-1185">Reference proteome</keyword>
<protein>
    <submittedName>
        <fullName evidence="1">Uncharacterized protein</fullName>
    </submittedName>
</protein>
<dbReference type="AlphaFoldDB" id="A0A318UKA5"/>
<gene>
    <name evidence="1" type="ORF">B0O44_11255</name>
</gene>